<keyword evidence="18" id="KW-1185">Reference proteome</keyword>
<feature type="binding site" evidence="14">
    <location>
        <position position="29"/>
    </location>
    <ligand>
        <name>Mg(2+)</name>
        <dbReference type="ChEBI" id="CHEBI:18420"/>
        <label>1</label>
        <note>catalytic</note>
    </ligand>
</feature>
<dbReference type="PIRSF" id="PIRSF028980">
    <property type="entry name" value="tRNAHis_guanylyltransferase"/>
    <property type="match status" value="1"/>
</dbReference>
<comment type="cofactor">
    <cofactor evidence="14">
        <name>Mg(2+)</name>
        <dbReference type="ChEBI" id="CHEBI:18420"/>
    </cofactor>
    <text evidence="14">Binds 2 magnesium ions per subunit.</text>
</comment>
<evidence type="ECO:0000256" key="7">
    <source>
        <dbReference type="ARBA" id="ARBA00022842"/>
    </source>
</evidence>
<feature type="binding site" evidence="14">
    <location>
        <position position="29"/>
    </location>
    <ligand>
        <name>Mg(2+)</name>
        <dbReference type="ChEBI" id="CHEBI:18420"/>
        <label>2</label>
        <note>catalytic</note>
    </ligand>
</feature>
<feature type="binding site" evidence="14">
    <location>
        <position position="76"/>
    </location>
    <ligand>
        <name>Mg(2+)</name>
        <dbReference type="ChEBI" id="CHEBI:18420"/>
        <label>1</label>
        <note>catalytic</note>
    </ligand>
</feature>
<evidence type="ECO:0000256" key="8">
    <source>
        <dbReference type="ARBA" id="ARBA00023134"/>
    </source>
</evidence>
<evidence type="ECO:0000256" key="6">
    <source>
        <dbReference type="ARBA" id="ARBA00022741"/>
    </source>
</evidence>
<evidence type="ECO:0000259" key="15">
    <source>
        <dbReference type="Pfam" id="PF04446"/>
    </source>
</evidence>
<feature type="domain" description="Thg1 C-terminal" evidence="16">
    <location>
        <begin position="139"/>
        <end position="227"/>
    </location>
</feature>
<feature type="domain" description="tRNAHis guanylyltransferase catalytic" evidence="15">
    <location>
        <begin position="6"/>
        <end position="135"/>
    </location>
</feature>
<protein>
    <recommendedName>
        <fullName evidence="12">tRNA(His) guanylyltransferase</fullName>
        <ecNumber evidence="12">2.7.7.79</ecNumber>
    </recommendedName>
    <alternativeName>
        <fullName evidence="12">tRNA-histidine guanylyltransferase</fullName>
    </alternativeName>
</protein>
<evidence type="ECO:0000256" key="4">
    <source>
        <dbReference type="ARBA" id="ARBA00022695"/>
    </source>
</evidence>
<dbReference type="InterPro" id="IPR025845">
    <property type="entry name" value="Thg1_C_dom"/>
</dbReference>
<gene>
    <name evidence="17" type="ORF">OBRU01_03449</name>
</gene>
<keyword evidence="6 12" id="KW-0547">Nucleotide-binding</keyword>
<feature type="binding site" evidence="13">
    <location>
        <begin position="29"/>
        <end position="34"/>
    </location>
    <ligand>
        <name>GTP</name>
        <dbReference type="ChEBI" id="CHEBI:37565"/>
    </ligand>
</feature>
<feature type="binding site" evidence="13">
    <location>
        <begin position="75"/>
        <end position="76"/>
    </location>
    <ligand>
        <name>GTP</name>
        <dbReference type="ChEBI" id="CHEBI:37565"/>
    </ligand>
</feature>
<sequence>MAKSSFEYVKKYERDDALLPNTWIVIRLDGKCFHKFSDDHNFTKPNDLRALKLMNYAAYTVMKEFNDLIIGFGQSDEYSFIFKKETSLYKRRAEKLLTTINSKFSSSYVFYWNKFFEEETLKYPPTFDGRIVLYPSEENLVDYLKWRQADVHINNLYNTTFWTLVLKGKLSPAQAEKRLCGTVSADKNEILFQEFNINYNEELEIFKRGTILLRKNLVENNTSKNVIVDVHDDMLKEKFWKEHSKILSVKPSKLNLEYTGKYTEIIREQLNCIK</sequence>
<evidence type="ECO:0000259" key="16">
    <source>
        <dbReference type="Pfam" id="PF14413"/>
    </source>
</evidence>
<comment type="catalytic activity">
    <reaction evidence="9 12">
        <text>a 5'-end ribonucleotide-tRNA(His) + GTP + ATP + H2O = a 5'-end phospho-guanosine-ribonucleotide-tRNA(His) + AMP + 2 diphosphate + H(+)</text>
        <dbReference type="Rhea" id="RHEA:54564"/>
        <dbReference type="Rhea" id="RHEA-COMP:14193"/>
        <dbReference type="Rhea" id="RHEA-COMP:14917"/>
        <dbReference type="ChEBI" id="CHEBI:15377"/>
        <dbReference type="ChEBI" id="CHEBI:15378"/>
        <dbReference type="ChEBI" id="CHEBI:30616"/>
        <dbReference type="ChEBI" id="CHEBI:33019"/>
        <dbReference type="ChEBI" id="CHEBI:37565"/>
        <dbReference type="ChEBI" id="CHEBI:138282"/>
        <dbReference type="ChEBI" id="CHEBI:141847"/>
        <dbReference type="ChEBI" id="CHEBI:456215"/>
        <dbReference type="EC" id="2.7.7.79"/>
    </reaction>
</comment>
<evidence type="ECO:0000256" key="1">
    <source>
        <dbReference type="ARBA" id="ARBA00010113"/>
    </source>
</evidence>
<keyword evidence="5 12" id="KW-0479">Metal-binding</keyword>
<keyword evidence="3 12" id="KW-0819">tRNA processing</keyword>
<dbReference type="InterPro" id="IPR024956">
    <property type="entry name" value="tRNAHis_GuaTrfase_cat"/>
</dbReference>
<comment type="subunit">
    <text evidence="11">Homotetramer. Interacts with MFN1 and MFN2; functions as a guanyl-nucleotide exchange factor/GEF for MFN2 and also probably MFN1.</text>
</comment>
<reference evidence="17 18" key="1">
    <citation type="journal article" date="2015" name="Genome Biol. Evol.">
        <title>The genome of winter moth (Operophtera brumata) provides a genomic perspective on sexual dimorphism and phenology.</title>
        <authorList>
            <person name="Derks M.F."/>
            <person name="Smit S."/>
            <person name="Salis L."/>
            <person name="Schijlen E."/>
            <person name="Bossers A."/>
            <person name="Mateman C."/>
            <person name="Pijl A.S."/>
            <person name="de Ridder D."/>
            <person name="Groenen M.A."/>
            <person name="Visser M.E."/>
            <person name="Megens H.J."/>
        </authorList>
    </citation>
    <scope>NUCLEOTIDE SEQUENCE [LARGE SCALE GENOMIC DNA]</scope>
    <source>
        <strain evidence="17">WM2013NL</strain>
        <tissue evidence="17">Head and thorax</tissue>
    </source>
</reference>
<comment type="similarity">
    <text evidence="1 12">Belongs to the tRNA(His) guanylyltransferase family.</text>
</comment>
<dbReference type="GO" id="GO:0006400">
    <property type="term" value="P:tRNA modification"/>
    <property type="evidence" value="ECO:0007669"/>
    <property type="project" value="UniProtKB-UniRule"/>
</dbReference>
<dbReference type="Pfam" id="PF14413">
    <property type="entry name" value="Thg1C"/>
    <property type="match status" value="1"/>
</dbReference>
<dbReference type="Gene3D" id="3.30.70.3000">
    <property type="match status" value="1"/>
</dbReference>
<proteinExistence type="inferred from homology"/>
<dbReference type="Pfam" id="PF04446">
    <property type="entry name" value="Thg1"/>
    <property type="match status" value="1"/>
</dbReference>
<dbReference type="InterPro" id="IPR038469">
    <property type="entry name" value="tRNAHis_GuaTrfase_Thg1_sf"/>
</dbReference>
<dbReference type="GO" id="GO:0005525">
    <property type="term" value="F:GTP binding"/>
    <property type="evidence" value="ECO:0007669"/>
    <property type="project" value="UniProtKB-UniRule"/>
</dbReference>
<evidence type="ECO:0000256" key="14">
    <source>
        <dbReference type="PIRSR" id="PIRSR028980-2"/>
    </source>
</evidence>
<dbReference type="STRING" id="104452.A0A0L7LPS1"/>
<evidence type="ECO:0000313" key="18">
    <source>
        <dbReference type="Proteomes" id="UP000037510"/>
    </source>
</evidence>
<dbReference type="AlphaFoldDB" id="A0A0L7LPS1"/>
<comment type="function">
    <text evidence="10">Adds a GMP to the 5'-end of tRNA(His) after transcription and RNase P cleavage. This step is essential for proper recognition of the tRNA and for the fidelity of protein synthesis. Also functions as a guanyl-nucleotide exchange factor/GEF for the MFN1 and MFN2 mitofusins thereby regulating mitochondrial fusion. By regulating both mitochondrial dynamics and bioenergetic function, it contributes to cell survival following oxidative stress.</text>
</comment>
<keyword evidence="8 12" id="KW-0342">GTP-binding</keyword>
<evidence type="ECO:0000313" key="17">
    <source>
        <dbReference type="EMBL" id="KOB77440.1"/>
    </source>
</evidence>
<evidence type="ECO:0000256" key="11">
    <source>
        <dbReference type="ARBA" id="ARBA00065710"/>
    </source>
</evidence>
<dbReference type="PANTHER" id="PTHR12729">
    <property type="entry name" value="TRNA(HIS) GUANYLYLTRANSFERASE-RELATED"/>
    <property type="match status" value="1"/>
</dbReference>
<keyword evidence="2 12" id="KW-0808">Transferase</keyword>
<comment type="caution">
    <text evidence="17">The sequence shown here is derived from an EMBL/GenBank/DDBJ whole genome shotgun (WGS) entry which is preliminary data.</text>
</comment>
<evidence type="ECO:0000256" key="12">
    <source>
        <dbReference type="PIRNR" id="PIRNR028980"/>
    </source>
</evidence>
<dbReference type="EMBL" id="JTDY01000385">
    <property type="protein sequence ID" value="KOB77440.1"/>
    <property type="molecule type" value="Genomic_DNA"/>
</dbReference>
<keyword evidence="4 12" id="KW-0548">Nucleotidyltransferase</keyword>
<dbReference type="EC" id="2.7.7.79" evidence="12"/>
<keyword evidence="7 12" id="KW-0460">Magnesium</keyword>
<dbReference type="Proteomes" id="UP000037510">
    <property type="component" value="Unassembled WGS sequence"/>
</dbReference>
<feature type="binding site" evidence="14">
    <location>
        <position position="30"/>
    </location>
    <ligand>
        <name>Mg(2+)</name>
        <dbReference type="ChEBI" id="CHEBI:18420"/>
        <label>1</label>
        <note>catalytic</note>
    </ligand>
</feature>
<dbReference type="GO" id="GO:0008193">
    <property type="term" value="F:tRNA guanylyltransferase activity"/>
    <property type="evidence" value="ECO:0007669"/>
    <property type="project" value="UniProtKB-UniRule"/>
</dbReference>
<dbReference type="PANTHER" id="PTHR12729:SF6">
    <property type="entry name" value="TRNA(HIS) GUANYLYLTRANSFERASE-RELATED"/>
    <property type="match status" value="1"/>
</dbReference>
<evidence type="ECO:0000256" key="3">
    <source>
        <dbReference type="ARBA" id="ARBA00022694"/>
    </source>
</evidence>
<dbReference type="FunFam" id="3.30.70.3000:FF:000001">
    <property type="entry name" value="tRNA(His) guanylyltransferase"/>
    <property type="match status" value="1"/>
</dbReference>
<feature type="binding site" evidence="14">
    <location>
        <position position="76"/>
    </location>
    <ligand>
        <name>Mg(2+)</name>
        <dbReference type="ChEBI" id="CHEBI:18420"/>
        <label>2</label>
        <note>catalytic</note>
    </ligand>
</feature>
<evidence type="ECO:0000256" key="10">
    <source>
        <dbReference type="ARBA" id="ARBA00058346"/>
    </source>
</evidence>
<evidence type="ECO:0000256" key="13">
    <source>
        <dbReference type="PIRSR" id="PIRSR028980-1"/>
    </source>
</evidence>
<evidence type="ECO:0000256" key="9">
    <source>
        <dbReference type="ARBA" id="ARBA00047281"/>
    </source>
</evidence>
<evidence type="ECO:0000256" key="5">
    <source>
        <dbReference type="ARBA" id="ARBA00022723"/>
    </source>
</evidence>
<dbReference type="GO" id="GO:0000287">
    <property type="term" value="F:magnesium ion binding"/>
    <property type="evidence" value="ECO:0007669"/>
    <property type="project" value="UniProtKB-UniRule"/>
</dbReference>
<name>A0A0L7LPS1_OPEBR</name>
<accession>A0A0L7LPS1</accession>
<organism evidence="17 18">
    <name type="scientific">Operophtera brumata</name>
    <name type="common">Winter moth</name>
    <name type="synonym">Phalaena brumata</name>
    <dbReference type="NCBI Taxonomy" id="104452"/>
    <lineage>
        <taxon>Eukaryota</taxon>
        <taxon>Metazoa</taxon>
        <taxon>Ecdysozoa</taxon>
        <taxon>Arthropoda</taxon>
        <taxon>Hexapoda</taxon>
        <taxon>Insecta</taxon>
        <taxon>Pterygota</taxon>
        <taxon>Neoptera</taxon>
        <taxon>Endopterygota</taxon>
        <taxon>Lepidoptera</taxon>
        <taxon>Glossata</taxon>
        <taxon>Ditrysia</taxon>
        <taxon>Geometroidea</taxon>
        <taxon>Geometridae</taxon>
        <taxon>Larentiinae</taxon>
        <taxon>Operophtera</taxon>
    </lineage>
</organism>
<evidence type="ECO:0000256" key="2">
    <source>
        <dbReference type="ARBA" id="ARBA00022679"/>
    </source>
</evidence>
<dbReference type="InterPro" id="IPR007537">
    <property type="entry name" value="tRNAHis_GuaTrfase_Thg1"/>
</dbReference>